<sequence>VASATLVLHDSIHEASVSLVMWHDLLTMTCAGSLSSTTVGASGQGCGASPGAGLVGAECGASARPPAPASCSLDSKCSQHCPGLLPHAS</sequence>
<evidence type="ECO:0000313" key="1">
    <source>
        <dbReference type="EMBL" id="MCD7448911.1"/>
    </source>
</evidence>
<name>A0ABS8RQ40_DATST</name>
<feature type="non-terminal residue" evidence="1">
    <location>
        <position position="1"/>
    </location>
</feature>
<comment type="caution">
    <text evidence="1">The sequence shown here is derived from an EMBL/GenBank/DDBJ whole genome shotgun (WGS) entry which is preliminary data.</text>
</comment>
<organism evidence="1 2">
    <name type="scientific">Datura stramonium</name>
    <name type="common">Jimsonweed</name>
    <name type="synonym">Common thornapple</name>
    <dbReference type="NCBI Taxonomy" id="4076"/>
    <lineage>
        <taxon>Eukaryota</taxon>
        <taxon>Viridiplantae</taxon>
        <taxon>Streptophyta</taxon>
        <taxon>Embryophyta</taxon>
        <taxon>Tracheophyta</taxon>
        <taxon>Spermatophyta</taxon>
        <taxon>Magnoliopsida</taxon>
        <taxon>eudicotyledons</taxon>
        <taxon>Gunneridae</taxon>
        <taxon>Pentapetalae</taxon>
        <taxon>asterids</taxon>
        <taxon>lamiids</taxon>
        <taxon>Solanales</taxon>
        <taxon>Solanaceae</taxon>
        <taxon>Solanoideae</taxon>
        <taxon>Datureae</taxon>
        <taxon>Datura</taxon>
    </lineage>
</organism>
<gene>
    <name evidence="1" type="ORF">HAX54_047250</name>
</gene>
<evidence type="ECO:0000313" key="2">
    <source>
        <dbReference type="Proteomes" id="UP000823775"/>
    </source>
</evidence>
<accession>A0ABS8RQ40</accession>
<reference evidence="1 2" key="1">
    <citation type="journal article" date="2021" name="BMC Genomics">
        <title>Datura genome reveals duplications of psychoactive alkaloid biosynthetic genes and high mutation rate following tissue culture.</title>
        <authorList>
            <person name="Rajewski A."/>
            <person name="Carter-House D."/>
            <person name="Stajich J."/>
            <person name="Litt A."/>
        </authorList>
    </citation>
    <scope>NUCLEOTIDE SEQUENCE [LARGE SCALE GENOMIC DNA]</scope>
    <source>
        <strain evidence="1">AR-01</strain>
    </source>
</reference>
<proteinExistence type="predicted"/>
<keyword evidence="2" id="KW-1185">Reference proteome</keyword>
<dbReference type="EMBL" id="JACEIK010000076">
    <property type="protein sequence ID" value="MCD7448911.1"/>
    <property type="molecule type" value="Genomic_DNA"/>
</dbReference>
<dbReference type="Proteomes" id="UP000823775">
    <property type="component" value="Unassembled WGS sequence"/>
</dbReference>
<feature type="non-terminal residue" evidence="1">
    <location>
        <position position="89"/>
    </location>
</feature>
<protein>
    <submittedName>
        <fullName evidence="1">Uncharacterized protein</fullName>
    </submittedName>
</protein>